<dbReference type="GO" id="GO:0005737">
    <property type="term" value="C:cytoplasm"/>
    <property type="evidence" value="ECO:0007669"/>
    <property type="project" value="TreeGrafter"/>
</dbReference>
<dbReference type="Gene3D" id="3.20.20.240">
    <property type="entry name" value="Methylmalonyl-CoA mutase"/>
    <property type="match status" value="1"/>
</dbReference>
<dbReference type="RefSeq" id="WP_340329058.1">
    <property type="nucleotide sequence ID" value="NZ_JAZHOF010000003.1"/>
</dbReference>
<keyword evidence="5" id="KW-0170">Cobalt</keyword>
<dbReference type="GO" id="GO:0019678">
    <property type="term" value="P:propionate metabolic process, methylmalonyl pathway"/>
    <property type="evidence" value="ECO:0007669"/>
    <property type="project" value="TreeGrafter"/>
</dbReference>
<dbReference type="InterPro" id="IPR016176">
    <property type="entry name" value="Cbl-dep_enz_cat"/>
</dbReference>
<organism evidence="7 8">
    <name type="scientific">Microbaculum marinum</name>
    <dbReference type="NCBI Taxonomy" id="1764581"/>
    <lineage>
        <taxon>Bacteria</taxon>
        <taxon>Pseudomonadati</taxon>
        <taxon>Pseudomonadota</taxon>
        <taxon>Alphaproteobacteria</taxon>
        <taxon>Hyphomicrobiales</taxon>
        <taxon>Tepidamorphaceae</taxon>
        <taxon>Microbaculum</taxon>
    </lineage>
</organism>
<evidence type="ECO:0000259" key="6">
    <source>
        <dbReference type="Pfam" id="PF01642"/>
    </source>
</evidence>
<dbReference type="InterPro" id="IPR036724">
    <property type="entry name" value="Cobalamin-bd_sf"/>
</dbReference>
<evidence type="ECO:0000256" key="3">
    <source>
        <dbReference type="ARBA" id="ARBA00022628"/>
    </source>
</evidence>
<dbReference type="InterPro" id="IPR006099">
    <property type="entry name" value="MeMalonylCoA_mutase_a/b_cat"/>
</dbReference>
<protein>
    <submittedName>
        <fullName evidence="7">Methylmalonyl-CoA mutase family protein</fullName>
    </submittedName>
</protein>
<evidence type="ECO:0000256" key="4">
    <source>
        <dbReference type="ARBA" id="ARBA00023235"/>
    </source>
</evidence>
<feature type="domain" description="Methylmalonyl-CoA mutase alpha/beta chain catalytic" evidence="6">
    <location>
        <begin position="60"/>
        <end position="449"/>
    </location>
</feature>
<dbReference type="AlphaFoldDB" id="A0AAW9RV18"/>
<dbReference type="Proteomes" id="UP001378188">
    <property type="component" value="Unassembled WGS sequence"/>
</dbReference>
<evidence type="ECO:0000313" key="8">
    <source>
        <dbReference type="Proteomes" id="UP001378188"/>
    </source>
</evidence>
<accession>A0AAW9RV18</accession>
<dbReference type="GO" id="GO:0031419">
    <property type="term" value="F:cobalamin binding"/>
    <property type="evidence" value="ECO:0007669"/>
    <property type="project" value="UniProtKB-KW"/>
</dbReference>
<dbReference type="EMBL" id="JAZHOF010000003">
    <property type="protein sequence ID" value="MEJ8571356.1"/>
    <property type="molecule type" value="Genomic_DNA"/>
</dbReference>
<reference evidence="7 8" key="1">
    <citation type="submission" date="2024-02" db="EMBL/GenBank/DDBJ databases">
        <title>Genome analysis and characterization of Microbaculum marinisediminis sp. nov., isolated from marine sediment.</title>
        <authorList>
            <person name="Du Z.-J."/>
            <person name="Ye Y.-Q."/>
            <person name="Zhang Z.-R."/>
            <person name="Yuan S.-M."/>
            <person name="Zhang X.-Y."/>
        </authorList>
    </citation>
    <scope>NUCLEOTIDE SEQUENCE [LARGE SCALE GENOMIC DNA]</scope>
    <source>
        <strain evidence="7 8">SDUM1044001</strain>
    </source>
</reference>
<dbReference type="SUPFAM" id="SSF51703">
    <property type="entry name" value="Cobalamin (vitamin B12)-dependent enzymes"/>
    <property type="match status" value="1"/>
</dbReference>
<keyword evidence="8" id="KW-1185">Reference proteome</keyword>
<sequence length="665" mass="71103">MSDLDLAAAFPAAEEEQWLGLVEKVLAGRDFRRSLVTKTRDAIEIEPLYGQQDSGPATGGRSGRWTVFQRVDHPHAAAANRLVRADLDGGADGLELVFPGAIGANGYGVGVNTVADLTTVLDGVDLTGVKLRIDGGYQSRPAMVLAIALARTWGLEPGSVDIVGQSDPANGLVGLGRLLASYDRVSAWSVDLAYYLVETGWNVAPFVADGRTVHGGGGSEAQELAYCLSVAVEHMRVLEKGGLPADAARRLVTFSLAADADQFATIAKFRAIRILWDRVQEACRLTPEPARIHAETSWRMMSRRDPWVNLLRTTVATAAAGIGGADSLTVLPFTTALGLPDGFARRLARNTQLVLIEEAAIGRVGDPAAGSGYVEALTGRMCEAAWAEFQRIEAEGGIIESAVSGLLQRRIKAVQDARIADVAHRKVPLTGVSEFPYLAELPVRTLRPETDDVELSGEEIDIPQPARGARYSALVAAVERGASISDIVATAGLDWIRCMAVPRYRLAEPFERLRDASDRVRDQSGKRPAVFLATIGTMADFTVRAGFARNAFEAGGLVALGADVYADQDAMALAFARSGARIACICGTDAGYEEHAADYARVLKANEAAGIYLAGRPGERERDWAEAGVDEYLFAGCDILSFLDSAYRRLGIKTDAANMAGEDVR</sequence>
<evidence type="ECO:0000256" key="1">
    <source>
        <dbReference type="ARBA" id="ARBA00001922"/>
    </source>
</evidence>
<comment type="cofactor">
    <cofactor evidence="1">
        <name>adenosylcob(III)alamin</name>
        <dbReference type="ChEBI" id="CHEBI:18408"/>
    </cofactor>
</comment>
<keyword evidence="3" id="KW-0846">Cobalamin</keyword>
<evidence type="ECO:0000256" key="5">
    <source>
        <dbReference type="ARBA" id="ARBA00023285"/>
    </source>
</evidence>
<evidence type="ECO:0000256" key="2">
    <source>
        <dbReference type="ARBA" id="ARBA00008465"/>
    </source>
</evidence>
<dbReference type="GO" id="GO:0046872">
    <property type="term" value="F:metal ion binding"/>
    <property type="evidence" value="ECO:0007669"/>
    <property type="project" value="InterPro"/>
</dbReference>
<dbReference type="SUPFAM" id="SSF52242">
    <property type="entry name" value="Cobalamin (vitamin B12)-binding domain"/>
    <property type="match status" value="1"/>
</dbReference>
<dbReference type="GO" id="GO:0004494">
    <property type="term" value="F:methylmalonyl-CoA mutase activity"/>
    <property type="evidence" value="ECO:0007669"/>
    <property type="project" value="UniProtKB-EC"/>
</dbReference>
<gene>
    <name evidence="7" type="ORF">V3328_07730</name>
</gene>
<keyword evidence="4" id="KW-0413">Isomerase</keyword>
<comment type="caution">
    <text evidence="7">The sequence shown here is derived from an EMBL/GenBank/DDBJ whole genome shotgun (WGS) entry which is preliminary data.</text>
</comment>
<dbReference type="PANTHER" id="PTHR48101">
    <property type="entry name" value="METHYLMALONYL-COA MUTASE, MITOCHONDRIAL-RELATED"/>
    <property type="match status" value="1"/>
</dbReference>
<evidence type="ECO:0000313" key="7">
    <source>
        <dbReference type="EMBL" id="MEJ8571356.1"/>
    </source>
</evidence>
<dbReference type="Pfam" id="PF01642">
    <property type="entry name" value="MM_CoA_mutase"/>
    <property type="match status" value="1"/>
</dbReference>
<dbReference type="Gene3D" id="3.40.50.280">
    <property type="entry name" value="Cobalamin-binding domain"/>
    <property type="match status" value="1"/>
</dbReference>
<name>A0AAW9RV18_9HYPH</name>
<proteinExistence type="inferred from homology"/>
<comment type="similarity">
    <text evidence="2">Belongs to the methylmalonyl-CoA mutase family.</text>
</comment>
<dbReference type="PANTHER" id="PTHR48101:SF4">
    <property type="entry name" value="METHYLMALONYL-COA MUTASE, MITOCHONDRIAL"/>
    <property type="match status" value="1"/>
</dbReference>